<evidence type="ECO:0000313" key="2">
    <source>
        <dbReference type="EMBL" id="QOV88247.1"/>
    </source>
</evidence>
<organism evidence="2 3">
    <name type="scientific">Humisphaera borealis</name>
    <dbReference type="NCBI Taxonomy" id="2807512"/>
    <lineage>
        <taxon>Bacteria</taxon>
        <taxon>Pseudomonadati</taxon>
        <taxon>Planctomycetota</taxon>
        <taxon>Phycisphaerae</taxon>
        <taxon>Tepidisphaerales</taxon>
        <taxon>Tepidisphaeraceae</taxon>
        <taxon>Humisphaera</taxon>
    </lineage>
</organism>
<evidence type="ECO:0000313" key="3">
    <source>
        <dbReference type="Proteomes" id="UP000593765"/>
    </source>
</evidence>
<keyword evidence="1" id="KW-0812">Transmembrane</keyword>
<feature type="transmembrane region" description="Helical" evidence="1">
    <location>
        <begin position="15"/>
        <end position="35"/>
    </location>
</feature>
<feature type="transmembrane region" description="Helical" evidence="1">
    <location>
        <begin position="370"/>
        <end position="388"/>
    </location>
</feature>
<dbReference type="Proteomes" id="UP000593765">
    <property type="component" value="Chromosome"/>
</dbReference>
<keyword evidence="1" id="KW-0472">Membrane</keyword>
<dbReference type="KEGG" id="hbs:IPV69_18590"/>
<gene>
    <name evidence="2" type="ORF">IPV69_18590</name>
</gene>
<dbReference type="RefSeq" id="WP_206291222.1">
    <property type="nucleotide sequence ID" value="NZ_CP063458.1"/>
</dbReference>
<feature type="transmembrane region" description="Helical" evidence="1">
    <location>
        <begin position="329"/>
        <end position="358"/>
    </location>
</feature>
<feature type="transmembrane region" description="Helical" evidence="1">
    <location>
        <begin position="144"/>
        <end position="163"/>
    </location>
</feature>
<dbReference type="AlphaFoldDB" id="A0A7M2WRV3"/>
<reference evidence="2 3" key="1">
    <citation type="submission" date="2020-10" db="EMBL/GenBank/DDBJ databases">
        <title>Wide distribution of Phycisphaera-like planctomycetes from WD2101 soil group in peatlands and genome analysis of the first cultivated representative.</title>
        <authorList>
            <person name="Dedysh S.N."/>
            <person name="Beletsky A.V."/>
            <person name="Ivanova A."/>
            <person name="Kulichevskaya I.S."/>
            <person name="Suzina N.E."/>
            <person name="Philippov D.A."/>
            <person name="Rakitin A.L."/>
            <person name="Mardanov A.V."/>
            <person name="Ravin N.V."/>
        </authorList>
    </citation>
    <scope>NUCLEOTIDE SEQUENCE [LARGE SCALE GENOMIC DNA]</scope>
    <source>
        <strain evidence="2 3">M1803</strain>
    </source>
</reference>
<keyword evidence="3" id="KW-1185">Reference proteome</keyword>
<feature type="transmembrane region" description="Helical" evidence="1">
    <location>
        <begin position="295"/>
        <end position="317"/>
    </location>
</feature>
<sequence length="542" mass="58962">MSDTPATTSCCRRKAIGFVLLVGLVAVVAGGKAILFDTMDPDCFWHLRVAEQLLQDGIGPIVDRLSFASMQQPWTPYSWLAELGMKSIWDAGGYRLAVATQATVQFSFVLAIAAACRMATAALPPRARFLPPVARLHCGRPGTPSFLACALATATMAFISLPYLSFRPVTAALLLLAIAMALIVRDRAAGERTRAVWLCAPIAAIVVNLHLYAVFIPMWFGALLAGALWERLVVADHAERPEAERRVSRCFMLGMLSGVGCCMTPMLPGLIAAGLHYTSADPMVAGGYIAEMRPFFHGTFGQVGAAIVFIALIAILVRLKHLRPGERLMLAMAVLLLTQWGRFATVFAISAAPMIAVAIGGLPDRTLARLPVRLAMAIVLVMAAVRIGSDFPKSDTPLQAWINRHGPDAPGYPAEAARYVQTNVTPNSRRLISEFSWGGYLEWEMGSSYRVFLDGRTQLFTPAFWNATYLAGRMEREAFLKQIEADAAILPASSSMFRHALIKSGWRSVWKDERSEVLLPPEPTITQKEARPAGGMIGGLFE</sequence>
<feature type="transmembrane region" description="Helical" evidence="1">
    <location>
        <begin position="104"/>
        <end position="123"/>
    </location>
</feature>
<name>A0A7M2WRV3_9BACT</name>
<proteinExistence type="predicted"/>
<feature type="transmembrane region" description="Helical" evidence="1">
    <location>
        <begin position="169"/>
        <end position="184"/>
    </location>
</feature>
<feature type="transmembrane region" description="Helical" evidence="1">
    <location>
        <begin position="196"/>
        <end position="213"/>
    </location>
</feature>
<protein>
    <submittedName>
        <fullName evidence="2">Uncharacterized protein</fullName>
    </submittedName>
</protein>
<feature type="transmembrane region" description="Helical" evidence="1">
    <location>
        <begin position="250"/>
        <end position="275"/>
    </location>
</feature>
<keyword evidence="1" id="KW-1133">Transmembrane helix</keyword>
<dbReference type="EMBL" id="CP063458">
    <property type="protein sequence ID" value="QOV88247.1"/>
    <property type="molecule type" value="Genomic_DNA"/>
</dbReference>
<evidence type="ECO:0000256" key="1">
    <source>
        <dbReference type="SAM" id="Phobius"/>
    </source>
</evidence>
<accession>A0A7M2WRV3</accession>